<keyword evidence="2" id="KW-0472">Membrane</keyword>
<name>A0A2U2C5Q4_9RHOB</name>
<sequence>MSYTTERTPNHTTNNYTTNTTVPPQRSGSGVALAVGAVVALVAIIAYFVIASPSTPADDNVNISVDAPAAVENSAERVGDAAAGAAESVGDAAAGAASAVENAADEAAAEAN</sequence>
<dbReference type="Proteomes" id="UP000244940">
    <property type="component" value="Unassembled WGS sequence"/>
</dbReference>
<keyword evidence="4" id="KW-1185">Reference proteome</keyword>
<feature type="transmembrane region" description="Helical" evidence="2">
    <location>
        <begin position="31"/>
        <end position="50"/>
    </location>
</feature>
<evidence type="ECO:0000256" key="1">
    <source>
        <dbReference type="SAM" id="MobiDB-lite"/>
    </source>
</evidence>
<dbReference type="GeneID" id="94366790"/>
<dbReference type="EMBL" id="QEYD01000012">
    <property type="protein sequence ID" value="PWE27197.1"/>
    <property type="molecule type" value="Genomic_DNA"/>
</dbReference>
<feature type="region of interest" description="Disordered" evidence="1">
    <location>
        <begin position="1"/>
        <end position="27"/>
    </location>
</feature>
<proteinExistence type="predicted"/>
<keyword evidence="2" id="KW-1133">Transmembrane helix</keyword>
<evidence type="ECO:0000313" key="4">
    <source>
        <dbReference type="Proteomes" id="UP000244940"/>
    </source>
</evidence>
<organism evidence="3 4">
    <name type="scientific">Pararhodobacter marinus</name>
    <dbReference type="NCBI Taxonomy" id="2184063"/>
    <lineage>
        <taxon>Bacteria</taxon>
        <taxon>Pseudomonadati</taxon>
        <taxon>Pseudomonadota</taxon>
        <taxon>Alphaproteobacteria</taxon>
        <taxon>Rhodobacterales</taxon>
        <taxon>Paracoccaceae</taxon>
        <taxon>Pararhodobacter</taxon>
    </lineage>
</organism>
<dbReference type="AlphaFoldDB" id="A0A2U2C5Q4"/>
<gene>
    <name evidence="3" type="ORF">C4N9_18000</name>
</gene>
<reference evidence="3 4" key="1">
    <citation type="submission" date="2018-05" db="EMBL/GenBank/DDBJ databases">
        <title>Pararhodobacter marina sp. nov., isolated from deep-sea water of the Indian Ocean.</title>
        <authorList>
            <person name="Lai Q.Sr."/>
            <person name="Liu X."/>
            <person name="Shao Z."/>
        </authorList>
    </citation>
    <scope>NUCLEOTIDE SEQUENCE [LARGE SCALE GENOMIC DNA]</scope>
    <source>
        <strain evidence="3 4">CIC4N-9</strain>
    </source>
</reference>
<evidence type="ECO:0000256" key="2">
    <source>
        <dbReference type="SAM" id="Phobius"/>
    </source>
</evidence>
<accession>A0A2U2C5Q4</accession>
<dbReference type="RefSeq" id="WP_109534741.1">
    <property type="nucleotide sequence ID" value="NZ_CAXPUO010000027.1"/>
</dbReference>
<feature type="compositionally biased region" description="Low complexity" evidence="1">
    <location>
        <begin position="10"/>
        <end position="21"/>
    </location>
</feature>
<keyword evidence="2" id="KW-0812">Transmembrane</keyword>
<protein>
    <submittedName>
        <fullName evidence="3">Uncharacterized protein</fullName>
    </submittedName>
</protein>
<evidence type="ECO:0000313" key="3">
    <source>
        <dbReference type="EMBL" id="PWE27197.1"/>
    </source>
</evidence>
<comment type="caution">
    <text evidence="3">The sequence shown here is derived from an EMBL/GenBank/DDBJ whole genome shotgun (WGS) entry which is preliminary data.</text>
</comment>